<reference evidence="1" key="1">
    <citation type="submission" date="2023-03" db="EMBL/GenBank/DDBJ databases">
        <authorList>
            <person name="Steffen K."/>
            <person name="Cardenas P."/>
        </authorList>
    </citation>
    <scope>NUCLEOTIDE SEQUENCE</scope>
</reference>
<keyword evidence="2" id="KW-1185">Reference proteome</keyword>
<dbReference type="EMBL" id="CASHTH010000497">
    <property type="protein sequence ID" value="CAI8002748.1"/>
    <property type="molecule type" value="Genomic_DNA"/>
</dbReference>
<dbReference type="AlphaFoldDB" id="A0AA35R4G4"/>
<sequence>MLWCAILEYASDGHASIKDNAGMLSNFEVLDFLSESQQKSQEKTQRTRQTGHRHLRELEKFLQLVNLRGRLSQIIER</sequence>
<proteinExistence type="predicted"/>
<comment type="caution">
    <text evidence="1">The sequence shown here is derived from an EMBL/GenBank/DDBJ whole genome shotgun (WGS) entry which is preliminary data.</text>
</comment>
<name>A0AA35R4G4_GEOBA</name>
<organism evidence="1 2">
    <name type="scientific">Geodia barretti</name>
    <name type="common">Barrett's horny sponge</name>
    <dbReference type="NCBI Taxonomy" id="519541"/>
    <lineage>
        <taxon>Eukaryota</taxon>
        <taxon>Metazoa</taxon>
        <taxon>Porifera</taxon>
        <taxon>Demospongiae</taxon>
        <taxon>Heteroscleromorpha</taxon>
        <taxon>Tetractinellida</taxon>
        <taxon>Astrophorina</taxon>
        <taxon>Geodiidae</taxon>
        <taxon>Geodia</taxon>
    </lineage>
</organism>
<evidence type="ECO:0000313" key="1">
    <source>
        <dbReference type="EMBL" id="CAI8002748.1"/>
    </source>
</evidence>
<evidence type="ECO:0000313" key="2">
    <source>
        <dbReference type="Proteomes" id="UP001174909"/>
    </source>
</evidence>
<dbReference type="Proteomes" id="UP001174909">
    <property type="component" value="Unassembled WGS sequence"/>
</dbReference>
<gene>
    <name evidence="1" type="ORF">GBAR_LOCUS3481</name>
</gene>
<protein>
    <submittedName>
        <fullName evidence="1">Uncharacterized protein</fullName>
    </submittedName>
</protein>
<accession>A0AA35R4G4</accession>